<dbReference type="Pfam" id="PF07729">
    <property type="entry name" value="FCD"/>
    <property type="match status" value="1"/>
</dbReference>
<dbReference type="Pfam" id="PF00392">
    <property type="entry name" value="GntR"/>
    <property type="match status" value="1"/>
</dbReference>
<dbReference type="SMART" id="SM00345">
    <property type="entry name" value="HTH_GNTR"/>
    <property type="match status" value="1"/>
</dbReference>
<dbReference type="AlphaFoldDB" id="A0A9Q8V530"/>
<dbReference type="RefSeq" id="WP_047256618.1">
    <property type="nucleotide sequence ID" value="NZ_CAWMFK010000012.1"/>
</dbReference>
<dbReference type="GeneID" id="79716891"/>
<evidence type="ECO:0000313" key="2">
    <source>
        <dbReference type="Proteomes" id="UP000829116"/>
    </source>
</evidence>
<dbReference type="SUPFAM" id="SSF46785">
    <property type="entry name" value="Winged helix' DNA-binding domain"/>
    <property type="match status" value="1"/>
</dbReference>
<dbReference type="EMBL" id="CP093245">
    <property type="protein sequence ID" value="UNH31909.1"/>
    <property type="molecule type" value="Genomic_DNA"/>
</dbReference>
<dbReference type="PANTHER" id="PTHR43537">
    <property type="entry name" value="TRANSCRIPTIONAL REGULATOR, GNTR FAMILY"/>
    <property type="match status" value="1"/>
</dbReference>
<gene>
    <name evidence="1" type="ORF">MNY72_06365</name>
</gene>
<dbReference type="SMART" id="SM00895">
    <property type="entry name" value="FCD"/>
    <property type="match status" value="1"/>
</dbReference>
<dbReference type="PANTHER" id="PTHR43537:SF45">
    <property type="entry name" value="GNTR FAMILY REGULATORY PROTEIN"/>
    <property type="match status" value="1"/>
</dbReference>
<dbReference type="InterPro" id="IPR000524">
    <property type="entry name" value="Tscrpt_reg_HTH_GntR"/>
</dbReference>
<evidence type="ECO:0000313" key="1">
    <source>
        <dbReference type="EMBL" id="UNH31909.1"/>
    </source>
</evidence>
<dbReference type="PROSITE" id="PS50949">
    <property type="entry name" value="HTH_GNTR"/>
    <property type="match status" value="1"/>
</dbReference>
<dbReference type="InterPro" id="IPR011711">
    <property type="entry name" value="GntR_C"/>
</dbReference>
<dbReference type="PRINTS" id="PR00035">
    <property type="entry name" value="HTHGNTR"/>
</dbReference>
<dbReference type="InterPro" id="IPR036390">
    <property type="entry name" value="WH_DNA-bd_sf"/>
</dbReference>
<dbReference type="Gene3D" id="1.20.120.530">
    <property type="entry name" value="GntR ligand-binding domain-like"/>
    <property type="match status" value="1"/>
</dbReference>
<proteinExistence type="predicted"/>
<name>A0A9Q8V530_9GAMM</name>
<dbReference type="CDD" id="cd07377">
    <property type="entry name" value="WHTH_GntR"/>
    <property type="match status" value="1"/>
</dbReference>
<organism evidence="1 2">
    <name type="scientific">Moellerella wisconsensis</name>
    <dbReference type="NCBI Taxonomy" id="158849"/>
    <lineage>
        <taxon>Bacteria</taxon>
        <taxon>Pseudomonadati</taxon>
        <taxon>Pseudomonadota</taxon>
        <taxon>Gammaproteobacteria</taxon>
        <taxon>Enterobacterales</taxon>
        <taxon>Morganellaceae</taxon>
        <taxon>Moellerella</taxon>
    </lineage>
</organism>
<dbReference type="Gene3D" id="1.10.10.10">
    <property type="entry name" value="Winged helix-like DNA-binding domain superfamily/Winged helix DNA-binding domain"/>
    <property type="match status" value="1"/>
</dbReference>
<dbReference type="SUPFAM" id="SSF48008">
    <property type="entry name" value="GntR ligand-binding domain-like"/>
    <property type="match status" value="1"/>
</dbReference>
<accession>A0A9Q8V530</accession>
<dbReference type="Proteomes" id="UP000829116">
    <property type="component" value="Chromosome"/>
</dbReference>
<dbReference type="InterPro" id="IPR008920">
    <property type="entry name" value="TF_FadR/GntR_C"/>
</dbReference>
<reference evidence="1" key="1">
    <citation type="submission" date="2022-03" db="EMBL/GenBank/DDBJ databases">
        <title>ESBL-producing Moellerella wisconsensis and Escherichia marmotae isolated from wild game meat.</title>
        <authorList>
            <person name="Biggel M."/>
        </authorList>
    </citation>
    <scope>NUCLEOTIDE SEQUENCE</scope>
    <source>
        <strain evidence="1">W51</strain>
    </source>
</reference>
<sequence length="218" mass="24730">MKKQNTNQLLAVTIAEKMRNKITLGEWIPGQRLSEAALSEELEISRNTLREVFRVLTQEGLLTYTPNRGVCVSIPDVATINDIYRVRQLIECDALQHAYAMHPAVEKMQQAVSNARVHAENKYWIGVGSENMQFHMAIVELSDSQRLIKLYRHISAELRLAFGHLQDAKLLHAPYIDQNAQILNLLNAGKNQQAAESMRQYLDLSERTLLAALARQAL</sequence>
<dbReference type="GO" id="GO:0003700">
    <property type="term" value="F:DNA-binding transcription factor activity"/>
    <property type="evidence" value="ECO:0007669"/>
    <property type="project" value="InterPro"/>
</dbReference>
<dbReference type="InterPro" id="IPR036388">
    <property type="entry name" value="WH-like_DNA-bd_sf"/>
</dbReference>
<protein>
    <submittedName>
        <fullName evidence="1">GntR family transcriptional regulator</fullName>
    </submittedName>
</protein>